<dbReference type="GO" id="GO:1990966">
    <property type="term" value="P:ATP generation from poly-ADP-D-ribose"/>
    <property type="evidence" value="ECO:0007669"/>
    <property type="project" value="TreeGrafter"/>
</dbReference>
<comment type="caution">
    <text evidence="6">The sequence shown here is derived from an EMBL/GenBank/DDBJ whole genome shotgun (WGS) entry which is preliminary data.</text>
</comment>
<dbReference type="GO" id="GO:0004649">
    <property type="term" value="F:poly(ADP-ribose) glycohydrolase activity"/>
    <property type="evidence" value="ECO:0007669"/>
    <property type="project" value="UniProtKB-EC"/>
</dbReference>
<keyword evidence="3" id="KW-0378">Hydrolase</keyword>
<dbReference type="Proteomes" id="UP000792457">
    <property type="component" value="Unassembled WGS sequence"/>
</dbReference>
<accession>A0A8K0K500</accession>
<feature type="domain" description="PARG helical" evidence="5">
    <location>
        <begin position="219"/>
        <end position="266"/>
    </location>
</feature>
<evidence type="ECO:0000256" key="3">
    <source>
        <dbReference type="ARBA" id="ARBA00022801"/>
    </source>
</evidence>
<evidence type="ECO:0000313" key="7">
    <source>
        <dbReference type="Proteomes" id="UP000792457"/>
    </source>
</evidence>
<organism evidence="6 7">
    <name type="scientific">Ladona fulva</name>
    <name type="common">Scarce chaser dragonfly</name>
    <name type="synonym">Libellula fulva</name>
    <dbReference type="NCBI Taxonomy" id="123851"/>
    <lineage>
        <taxon>Eukaryota</taxon>
        <taxon>Metazoa</taxon>
        <taxon>Ecdysozoa</taxon>
        <taxon>Arthropoda</taxon>
        <taxon>Hexapoda</taxon>
        <taxon>Insecta</taxon>
        <taxon>Pterygota</taxon>
        <taxon>Palaeoptera</taxon>
        <taxon>Odonata</taxon>
        <taxon>Epiprocta</taxon>
        <taxon>Anisoptera</taxon>
        <taxon>Libelluloidea</taxon>
        <taxon>Libellulidae</taxon>
        <taxon>Ladona</taxon>
    </lineage>
</organism>
<dbReference type="Pfam" id="PF05028">
    <property type="entry name" value="PARG_cat_C"/>
    <property type="match status" value="1"/>
</dbReference>
<dbReference type="EMBL" id="KZ308356">
    <property type="protein sequence ID" value="KAG8228023.1"/>
    <property type="molecule type" value="Genomic_DNA"/>
</dbReference>
<dbReference type="InterPro" id="IPR046372">
    <property type="entry name" value="PARG_cat_C"/>
</dbReference>
<evidence type="ECO:0000313" key="6">
    <source>
        <dbReference type="EMBL" id="KAG8228023.1"/>
    </source>
</evidence>
<dbReference type="GO" id="GO:0005634">
    <property type="term" value="C:nucleus"/>
    <property type="evidence" value="ECO:0007669"/>
    <property type="project" value="TreeGrafter"/>
</dbReference>
<evidence type="ECO:0000256" key="2">
    <source>
        <dbReference type="ARBA" id="ARBA00012255"/>
    </source>
</evidence>
<evidence type="ECO:0000259" key="5">
    <source>
        <dbReference type="Pfam" id="PF20811"/>
    </source>
</evidence>
<reference evidence="6" key="2">
    <citation type="submission" date="2017-10" db="EMBL/GenBank/DDBJ databases">
        <title>Ladona fulva Genome sequencing and assembly.</title>
        <authorList>
            <person name="Murali S."/>
            <person name="Richards S."/>
            <person name="Bandaranaike D."/>
            <person name="Bellair M."/>
            <person name="Blankenburg K."/>
            <person name="Chao H."/>
            <person name="Dinh H."/>
            <person name="Doddapaneni H."/>
            <person name="Dugan-Rocha S."/>
            <person name="Elkadiri S."/>
            <person name="Gnanaolivu R."/>
            <person name="Hernandez B."/>
            <person name="Skinner E."/>
            <person name="Javaid M."/>
            <person name="Lee S."/>
            <person name="Li M."/>
            <person name="Ming W."/>
            <person name="Munidasa M."/>
            <person name="Muniz J."/>
            <person name="Nguyen L."/>
            <person name="Hughes D."/>
            <person name="Osuji N."/>
            <person name="Pu L.-L."/>
            <person name="Puazo M."/>
            <person name="Qu C."/>
            <person name="Quiroz J."/>
            <person name="Raj R."/>
            <person name="Weissenberger G."/>
            <person name="Xin Y."/>
            <person name="Zou X."/>
            <person name="Han Y."/>
            <person name="Worley K."/>
            <person name="Muzny D."/>
            <person name="Gibbs R."/>
        </authorList>
    </citation>
    <scope>NUCLEOTIDE SEQUENCE</scope>
    <source>
        <strain evidence="6">Sampled in the wild</strain>
    </source>
</reference>
<dbReference type="InterPro" id="IPR007724">
    <property type="entry name" value="Poly_GlycHdrlase"/>
</dbReference>
<dbReference type="GO" id="GO:0005737">
    <property type="term" value="C:cytoplasm"/>
    <property type="evidence" value="ECO:0007669"/>
    <property type="project" value="TreeGrafter"/>
</dbReference>
<name>A0A8K0K500_LADFU</name>
<dbReference type="PANTHER" id="PTHR12837:SF15">
    <property type="entry name" value="POLY(ADP-RIBOSE) GLYCOHYDROLASE"/>
    <property type="match status" value="1"/>
</dbReference>
<dbReference type="InterPro" id="IPR048362">
    <property type="entry name" value="PARG_helical"/>
</dbReference>
<evidence type="ECO:0000259" key="4">
    <source>
        <dbReference type="Pfam" id="PF05028"/>
    </source>
</evidence>
<dbReference type="AlphaFoldDB" id="A0A8K0K500"/>
<evidence type="ECO:0000256" key="1">
    <source>
        <dbReference type="ARBA" id="ARBA00009545"/>
    </source>
</evidence>
<feature type="domain" description="PARG catalytic Macro" evidence="4">
    <location>
        <begin position="282"/>
        <end position="455"/>
    </location>
</feature>
<dbReference type="EC" id="3.2.1.143" evidence="2"/>
<sequence length="487" mass="55088">MCTMPGSEPPPKKYKAMESIGLSSDEINKLLSEGEEYFQDIPNKCVSRTDKSTVDFEGHYRLLKPSSMPPIVPSSSHTVLIKLPVIPGEVPEPYVSSNKDSWDNLHVRMPFSSRSLYPVDTILMESLHFQDIIVLSLYCQNGQSQQKLCPAFKSILRVVLKMRASGTILKPRWELVKEALSKKITTSRELENAVLSYNTRYKQRWDFSGLHAFFEDELDPSESESFFENILPSMIRLALSLPDLIQCPIPLLQRRRPASISLSQKQSHKWKPKVRIGFEKLKFVGGGVLGSGCVQEEIQFLICPELIVSRLFTEVLDKTEALVVMGCERFSVYKGYSENFEWAGDFSSSKSSHESQLARDNYGRRLTSIVAIDALNFSSPNYQYSQGALLRELNKAYVGFHSPEQISDLPAIATGNWGCGVFKGDAHLKALLQLMASAKSKRDLMYFTFGNDKLKEEIYEMHKFLRTNKVPIGKLLTSLFSTMDICV</sequence>
<dbReference type="GO" id="GO:0006282">
    <property type="term" value="P:regulation of DNA repair"/>
    <property type="evidence" value="ECO:0007669"/>
    <property type="project" value="InterPro"/>
</dbReference>
<reference evidence="6" key="1">
    <citation type="submission" date="2013-04" db="EMBL/GenBank/DDBJ databases">
        <authorList>
            <person name="Qu J."/>
            <person name="Murali S.C."/>
            <person name="Bandaranaike D."/>
            <person name="Bellair M."/>
            <person name="Blankenburg K."/>
            <person name="Chao H."/>
            <person name="Dinh H."/>
            <person name="Doddapaneni H."/>
            <person name="Downs B."/>
            <person name="Dugan-Rocha S."/>
            <person name="Elkadiri S."/>
            <person name="Gnanaolivu R.D."/>
            <person name="Hernandez B."/>
            <person name="Javaid M."/>
            <person name="Jayaseelan J.C."/>
            <person name="Lee S."/>
            <person name="Li M."/>
            <person name="Ming W."/>
            <person name="Munidasa M."/>
            <person name="Muniz J."/>
            <person name="Nguyen L."/>
            <person name="Ongeri F."/>
            <person name="Osuji N."/>
            <person name="Pu L.-L."/>
            <person name="Puazo M."/>
            <person name="Qu C."/>
            <person name="Quiroz J."/>
            <person name="Raj R."/>
            <person name="Weissenberger G."/>
            <person name="Xin Y."/>
            <person name="Zou X."/>
            <person name="Han Y."/>
            <person name="Richards S."/>
            <person name="Worley K."/>
            <person name="Muzny D."/>
            <person name="Gibbs R."/>
        </authorList>
    </citation>
    <scope>NUCLEOTIDE SEQUENCE</scope>
    <source>
        <strain evidence="6">Sampled in the wild</strain>
    </source>
</reference>
<dbReference type="GO" id="GO:0009225">
    <property type="term" value="P:nucleotide-sugar metabolic process"/>
    <property type="evidence" value="ECO:0007669"/>
    <property type="project" value="TreeGrafter"/>
</dbReference>
<dbReference type="GO" id="GO:0005975">
    <property type="term" value="P:carbohydrate metabolic process"/>
    <property type="evidence" value="ECO:0007669"/>
    <property type="project" value="InterPro"/>
</dbReference>
<dbReference type="Pfam" id="PF20811">
    <property type="entry name" value="PARG_cat_N"/>
    <property type="match status" value="1"/>
</dbReference>
<keyword evidence="7" id="KW-1185">Reference proteome</keyword>
<proteinExistence type="inferred from homology"/>
<dbReference type="PANTHER" id="PTHR12837">
    <property type="entry name" value="POLY ADP-RIBOSE GLYCOHYDROLASE"/>
    <property type="match status" value="1"/>
</dbReference>
<dbReference type="OrthoDB" id="1937899at2759"/>
<protein>
    <recommendedName>
        <fullName evidence="2">poly(ADP-ribose) glycohydrolase</fullName>
        <ecNumber evidence="2">3.2.1.143</ecNumber>
    </recommendedName>
</protein>
<gene>
    <name evidence="6" type="ORF">J437_LFUL003658</name>
</gene>
<comment type="similarity">
    <text evidence="1">Belongs to the poly(ADP-ribose) glycohydrolase family.</text>
</comment>